<keyword evidence="1" id="KW-1133">Transmembrane helix</keyword>
<sequence length="247" mass="27314">MRSTKWRQGGDEGEGREEEETAAVACMGKEGVLACVRGAFLKLFFCEFHAPGMQVGKCPTTPSFLLVHCLSSPLFVRQQQSISHGPPRQHLFFVGWLHRVGERCGGCGGVGQERKDVVVVRMMIRLRNRMLVVVRDASMLGITSRIHTLNKSPSSQPLSSFVLDYTCCKNWKSSIAALEPSPSFGSPCRPVLIVSVEFICAFPIAAFINAIPHCRVHQRRSLREVPLCRPFLCPPLEALRPNAVIAA</sequence>
<reference evidence="2 3" key="1">
    <citation type="journal article" date="2023" name="Plants (Basel)">
        <title>Bridging the Gap: Combining Genomics and Transcriptomics Approaches to Understand Stylosanthes scabra, an Orphan Legume from the Brazilian Caatinga.</title>
        <authorList>
            <person name="Ferreira-Neto J.R.C."/>
            <person name="da Silva M.D."/>
            <person name="Binneck E."/>
            <person name="de Melo N.F."/>
            <person name="da Silva R.H."/>
            <person name="de Melo A.L.T.M."/>
            <person name="Pandolfi V."/>
            <person name="Bustamante F.O."/>
            <person name="Brasileiro-Vidal A.C."/>
            <person name="Benko-Iseppon A.M."/>
        </authorList>
    </citation>
    <scope>NUCLEOTIDE SEQUENCE [LARGE SCALE GENOMIC DNA]</scope>
    <source>
        <tissue evidence="2">Leaves</tissue>
    </source>
</reference>
<accession>A0ABU6VBS3</accession>
<organism evidence="2 3">
    <name type="scientific">Stylosanthes scabra</name>
    <dbReference type="NCBI Taxonomy" id="79078"/>
    <lineage>
        <taxon>Eukaryota</taxon>
        <taxon>Viridiplantae</taxon>
        <taxon>Streptophyta</taxon>
        <taxon>Embryophyta</taxon>
        <taxon>Tracheophyta</taxon>
        <taxon>Spermatophyta</taxon>
        <taxon>Magnoliopsida</taxon>
        <taxon>eudicotyledons</taxon>
        <taxon>Gunneridae</taxon>
        <taxon>Pentapetalae</taxon>
        <taxon>rosids</taxon>
        <taxon>fabids</taxon>
        <taxon>Fabales</taxon>
        <taxon>Fabaceae</taxon>
        <taxon>Papilionoideae</taxon>
        <taxon>50 kb inversion clade</taxon>
        <taxon>dalbergioids sensu lato</taxon>
        <taxon>Dalbergieae</taxon>
        <taxon>Pterocarpus clade</taxon>
        <taxon>Stylosanthes</taxon>
    </lineage>
</organism>
<evidence type="ECO:0000313" key="2">
    <source>
        <dbReference type="EMBL" id="MED6171135.1"/>
    </source>
</evidence>
<keyword evidence="3" id="KW-1185">Reference proteome</keyword>
<keyword evidence="1" id="KW-0472">Membrane</keyword>
<comment type="caution">
    <text evidence="2">The sequence shown here is derived from an EMBL/GenBank/DDBJ whole genome shotgun (WGS) entry which is preliminary data.</text>
</comment>
<name>A0ABU6VBS3_9FABA</name>
<dbReference type="Proteomes" id="UP001341840">
    <property type="component" value="Unassembled WGS sequence"/>
</dbReference>
<dbReference type="EMBL" id="JASCZI010151228">
    <property type="protein sequence ID" value="MED6171135.1"/>
    <property type="molecule type" value="Genomic_DNA"/>
</dbReference>
<evidence type="ECO:0000256" key="1">
    <source>
        <dbReference type="SAM" id="Phobius"/>
    </source>
</evidence>
<gene>
    <name evidence="2" type="ORF">PIB30_037949</name>
</gene>
<proteinExistence type="predicted"/>
<keyword evidence="1" id="KW-0812">Transmembrane</keyword>
<feature type="transmembrane region" description="Helical" evidence="1">
    <location>
        <begin position="191"/>
        <end position="211"/>
    </location>
</feature>
<evidence type="ECO:0000313" key="3">
    <source>
        <dbReference type="Proteomes" id="UP001341840"/>
    </source>
</evidence>
<protein>
    <submittedName>
        <fullName evidence="2">Uncharacterized protein</fullName>
    </submittedName>
</protein>